<sequence length="101" mass="10888">MEEESAALLAALTDSLDGMVDAEGGGLSVFPALEEEPDSDQDSLPLDQDFSPAPDSEDPSLIKPRLERCVFRLSRSVFEPGAERAHIKVTVRLCVAGNLMD</sequence>
<gene>
    <name evidence="2" type="ORF">KC01_LOCUS40545</name>
</gene>
<reference evidence="2 3" key="1">
    <citation type="submission" date="2024-04" db="EMBL/GenBank/DDBJ databases">
        <authorList>
            <person name="Waldvogel A.-M."/>
            <person name="Schoenle A."/>
        </authorList>
    </citation>
    <scope>NUCLEOTIDE SEQUENCE [LARGE SCALE GENOMIC DNA]</scope>
</reference>
<evidence type="ECO:0000313" key="3">
    <source>
        <dbReference type="Proteomes" id="UP001497482"/>
    </source>
</evidence>
<dbReference type="EMBL" id="OZ035830">
    <property type="protein sequence ID" value="CAL1614506.1"/>
    <property type="molecule type" value="Genomic_DNA"/>
</dbReference>
<dbReference type="AlphaFoldDB" id="A0AAV2MN94"/>
<evidence type="ECO:0000313" key="2">
    <source>
        <dbReference type="EMBL" id="CAL1614506.1"/>
    </source>
</evidence>
<name>A0AAV2MN94_KNICA</name>
<proteinExistence type="predicted"/>
<protein>
    <submittedName>
        <fullName evidence="2">Uncharacterized protein</fullName>
    </submittedName>
</protein>
<accession>A0AAV2MN94</accession>
<dbReference type="Proteomes" id="UP001497482">
    <property type="component" value="Chromosome 8"/>
</dbReference>
<keyword evidence="3" id="KW-1185">Reference proteome</keyword>
<feature type="region of interest" description="Disordered" evidence="1">
    <location>
        <begin position="27"/>
        <end position="61"/>
    </location>
</feature>
<organism evidence="2 3">
    <name type="scientific">Knipowitschia caucasica</name>
    <name type="common">Caucasian dwarf goby</name>
    <name type="synonym">Pomatoschistus caucasicus</name>
    <dbReference type="NCBI Taxonomy" id="637954"/>
    <lineage>
        <taxon>Eukaryota</taxon>
        <taxon>Metazoa</taxon>
        <taxon>Chordata</taxon>
        <taxon>Craniata</taxon>
        <taxon>Vertebrata</taxon>
        <taxon>Euteleostomi</taxon>
        <taxon>Actinopterygii</taxon>
        <taxon>Neopterygii</taxon>
        <taxon>Teleostei</taxon>
        <taxon>Neoteleostei</taxon>
        <taxon>Acanthomorphata</taxon>
        <taxon>Gobiaria</taxon>
        <taxon>Gobiiformes</taxon>
        <taxon>Gobioidei</taxon>
        <taxon>Gobiidae</taxon>
        <taxon>Gobiinae</taxon>
        <taxon>Knipowitschia</taxon>
    </lineage>
</organism>
<evidence type="ECO:0000256" key="1">
    <source>
        <dbReference type="SAM" id="MobiDB-lite"/>
    </source>
</evidence>